<comment type="caution">
    <text evidence="1">The sequence shown here is derived from an EMBL/GenBank/DDBJ whole genome shotgun (WGS) entry which is preliminary data.</text>
</comment>
<protein>
    <recommendedName>
        <fullName evidence="3">Lipoprotein</fullName>
    </recommendedName>
</protein>
<organism evidence="1 2">
    <name type="scientific">Flavobacterium yafengii</name>
    <dbReference type="NCBI Taxonomy" id="3041253"/>
    <lineage>
        <taxon>Bacteria</taxon>
        <taxon>Pseudomonadati</taxon>
        <taxon>Bacteroidota</taxon>
        <taxon>Flavobacteriia</taxon>
        <taxon>Flavobacteriales</taxon>
        <taxon>Flavobacteriaceae</taxon>
        <taxon>Flavobacterium</taxon>
    </lineage>
</organism>
<keyword evidence="2" id="KW-1185">Reference proteome</keyword>
<sequence length="151" mass="18035">MKKIISLFILFVFTSCDFAPGSYPYSEIYEFDVSEEVLIKAVEEFKTDNPKYVLSNQERFIDGKRDKKDHWYHIWFYYPDRNKVVKSWIRGNKIAFVGIGDGMDLSNYKEINKDFSRQENKNEKEIFERLILDEINNYTPPTGAYKQEQTK</sequence>
<dbReference type="EMBL" id="JASCRY010000003">
    <property type="protein sequence ID" value="MDI5950406.1"/>
    <property type="molecule type" value="Genomic_DNA"/>
</dbReference>
<name>A0AAW6TN55_9FLAO</name>
<dbReference type="RefSeq" id="WP_282717001.1">
    <property type="nucleotide sequence ID" value="NZ_JASCRY010000003.1"/>
</dbReference>
<dbReference type="PROSITE" id="PS51257">
    <property type="entry name" value="PROKAR_LIPOPROTEIN"/>
    <property type="match status" value="1"/>
</dbReference>
<dbReference type="AlphaFoldDB" id="A0AAW6TN55"/>
<proteinExistence type="predicted"/>
<evidence type="ECO:0000313" key="2">
    <source>
        <dbReference type="Proteomes" id="UP001228643"/>
    </source>
</evidence>
<evidence type="ECO:0000313" key="1">
    <source>
        <dbReference type="EMBL" id="MDI5950406.1"/>
    </source>
</evidence>
<gene>
    <name evidence="1" type="ORF">QLS97_12185</name>
</gene>
<accession>A0AAW6TN55</accession>
<dbReference type="Proteomes" id="UP001228643">
    <property type="component" value="Unassembled WGS sequence"/>
</dbReference>
<evidence type="ECO:0008006" key="3">
    <source>
        <dbReference type="Google" id="ProtNLM"/>
    </source>
</evidence>
<reference evidence="1 2" key="1">
    <citation type="submission" date="2023-04" db="EMBL/GenBank/DDBJ databases">
        <title>Two novel species of Flavobacterium.</title>
        <authorList>
            <person name="Liu Q."/>
            <person name="Xin Y.-H."/>
        </authorList>
    </citation>
    <scope>NUCLEOTIDE SEQUENCE [LARGE SCALE GENOMIC DNA]</scope>
    <source>
        <strain evidence="1 2">LB2P87</strain>
    </source>
</reference>